<accession>A0A367GS52</accession>
<dbReference type="Proteomes" id="UP000253209">
    <property type="component" value="Unassembled WGS sequence"/>
</dbReference>
<evidence type="ECO:0000256" key="1">
    <source>
        <dbReference type="SAM" id="Phobius"/>
    </source>
</evidence>
<feature type="transmembrane region" description="Helical" evidence="1">
    <location>
        <begin position="108"/>
        <end position="132"/>
    </location>
</feature>
<dbReference type="NCBIfam" id="TIGR04370">
    <property type="entry name" value="glyco_rpt_poly"/>
    <property type="match status" value="1"/>
</dbReference>
<dbReference type="EMBL" id="QGDC01000002">
    <property type="protein sequence ID" value="RCH55905.1"/>
    <property type="molecule type" value="Genomic_DNA"/>
</dbReference>
<feature type="transmembrane region" description="Helical" evidence="1">
    <location>
        <begin position="76"/>
        <end position="96"/>
    </location>
</feature>
<feature type="transmembrane region" description="Helical" evidence="1">
    <location>
        <begin position="348"/>
        <end position="365"/>
    </location>
</feature>
<feature type="transmembrane region" description="Helical" evidence="1">
    <location>
        <begin position="183"/>
        <end position="203"/>
    </location>
</feature>
<evidence type="ECO:0000313" key="2">
    <source>
        <dbReference type="EMBL" id="RCH55905.1"/>
    </source>
</evidence>
<feature type="transmembrane region" description="Helical" evidence="1">
    <location>
        <begin position="12"/>
        <end position="33"/>
    </location>
</feature>
<gene>
    <name evidence="2" type="ORF">DJ568_03900</name>
</gene>
<evidence type="ECO:0000313" key="3">
    <source>
        <dbReference type="Proteomes" id="UP000253209"/>
    </source>
</evidence>
<feature type="transmembrane region" description="Helical" evidence="1">
    <location>
        <begin position="326"/>
        <end position="343"/>
    </location>
</feature>
<dbReference type="AlphaFoldDB" id="A0A367GS52"/>
<keyword evidence="1" id="KW-1133">Transmembrane helix</keyword>
<evidence type="ECO:0008006" key="4">
    <source>
        <dbReference type="Google" id="ProtNLM"/>
    </source>
</evidence>
<dbReference type="OrthoDB" id="6870757at2"/>
<dbReference type="RefSeq" id="WP_114003941.1">
    <property type="nucleotide sequence ID" value="NZ_QGDC01000002.1"/>
</dbReference>
<proteinExistence type="predicted"/>
<protein>
    <recommendedName>
        <fullName evidence="4">Oligosaccharide repeat unit polymerase</fullName>
    </recommendedName>
</protein>
<name>A0A367GS52_9SPHI</name>
<feature type="transmembrane region" description="Helical" evidence="1">
    <location>
        <begin position="139"/>
        <end position="171"/>
    </location>
</feature>
<keyword evidence="3" id="KW-1185">Reference proteome</keyword>
<sequence length="390" mass="44575">MRFYLKKIANPFTIFAIAWGLTLSLYTFGWATILPELDANLIIMLSIAIILFALTGFIFGRLQLSSKRIQPAESNIKWFLLINTTLWFLNFAYSGIPLLKGVREDAFGIPTVIVLTVSINSFTSVYCYYLFLVSRNRKYLWYALYCIMFFLLQYSRGYVLMSMITMFLVWLNFKNPRFNFKTLSYFVLAFLSISFLFGVMGNLRTNAVLVGEGGDDEGYSSKIILLIGEPSDSFVEGPIPDEYFWSYLYITSPLGNLQYNISQYSPEFFANVGPLIVNEMLFDSISNRYNSLVHEYRKKPDLVVPTLTVCTVLAGSYLYAGWGGMIFLLLVLWGFAVIYTVFAMQHPLGLIGISILSMIYFFSIFDNMFTITALSSQLFLPFLAKLSLKK</sequence>
<comment type="caution">
    <text evidence="2">The sequence shown here is derived from an EMBL/GenBank/DDBJ whole genome shotgun (WGS) entry which is preliminary data.</text>
</comment>
<keyword evidence="1" id="KW-0472">Membrane</keyword>
<organism evidence="2 3">
    <name type="scientific">Mucilaginibacter hurinus</name>
    <dbReference type="NCBI Taxonomy" id="2201324"/>
    <lineage>
        <taxon>Bacteria</taxon>
        <taxon>Pseudomonadati</taxon>
        <taxon>Bacteroidota</taxon>
        <taxon>Sphingobacteriia</taxon>
        <taxon>Sphingobacteriales</taxon>
        <taxon>Sphingobacteriaceae</taxon>
        <taxon>Mucilaginibacter</taxon>
    </lineage>
</organism>
<reference evidence="2 3" key="1">
    <citation type="submission" date="2018-05" db="EMBL/GenBank/DDBJ databases">
        <title>Mucilaginibacter hurinus sp. nov., isolated from briquette warehouse soil.</title>
        <authorList>
            <person name="Choi L."/>
        </authorList>
    </citation>
    <scope>NUCLEOTIDE SEQUENCE [LARGE SCALE GENOMIC DNA]</scope>
    <source>
        <strain evidence="2 3">ZR32</strain>
    </source>
</reference>
<keyword evidence="1" id="KW-0812">Transmembrane</keyword>
<feature type="transmembrane region" description="Helical" evidence="1">
    <location>
        <begin position="39"/>
        <end position="64"/>
    </location>
</feature>